<dbReference type="Proteomes" id="UP000193411">
    <property type="component" value="Unassembled WGS sequence"/>
</dbReference>
<gene>
    <name evidence="1" type="ORF">BCR44DRAFT_1429409</name>
</gene>
<keyword evidence="2" id="KW-1185">Reference proteome</keyword>
<protein>
    <submittedName>
        <fullName evidence="1">Uncharacterized protein</fullName>
    </submittedName>
</protein>
<dbReference type="EMBL" id="MCFL01000010">
    <property type="protein sequence ID" value="ORZ38010.1"/>
    <property type="molecule type" value="Genomic_DNA"/>
</dbReference>
<accession>A0A1Y2HTU6</accession>
<comment type="caution">
    <text evidence="1">The sequence shown here is derived from an EMBL/GenBank/DDBJ whole genome shotgun (WGS) entry which is preliminary data.</text>
</comment>
<evidence type="ECO:0000313" key="2">
    <source>
        <dbReference type="Proteomes" id="UP000193411"/>
    </source>
</evidence>
<organism evidence="1 2">
    <name type="scientific">Catenaria anguillulae PL171</name>
    <dbReference type="NCBI Taxonomy" id="765915"/>
    <lineage>
        <taxon>Eukaryota</taxon>
        <taxon>Fungi</taxon>
        <taxon>Fungi incertae sedis</taxon>
        <taxon>Blastocladiomycota</taxon>
        <taxon>Blastocladiomycetes</taxon>
        <taxon>Blastocladiales</taxon>
        <taxon>Catenariaceae</taxon>
        <taxon>Catenaria</taxon>
    </lineage>
</organism>
<sequence length="148" mass="16421">MSGSLADLITDWSHRAALAVALAAPSLHWTLHSVRLSPNGPRPSSFPASETHQTQYSRAPHHALPRHACLHLRPCQPPQACPLPFRVLRGQWRQASHAMRTVRAATSRHTRLGVQIHVRGSRHVSTEGVARVWPLALARQEQGRECPT</sequence>
<dbReference type="AlphaFoldDB" id="A0A1Y2HTU6"/>
<reference evidence="1 2" key="1">
    <citation type="submission" date="2016-07" db="EMBL/GenBank/DDBJ databases">
        <title>Pervasive Adenine N6-methylation of Active Genes in Fungi.</title>
        <authorList>
            <consortium name="DOE Joint Genome Institute"/>
            <person name="Mondo S.J."/>
            <person name="Dannebaum R.O."/>
            <person name="Kuo R.C."/>
            <person name="Labutti K."/>
            <person name="Haridas S."/>
            <person name="Kuo A."/>
            <person name="Salamov A."/>
            <person name="Ahrendt S.R."/>
            <person name="Lipzen A."/>
            <person name="Sullivan W."/>
            <person name="Andreopoulos W.B."/>
            <person name="Clum A."/>
            <person name="Lindquist E."/>
            <person name="Daum C."/>
            <person name="Ramamoorthy G.K."/>
            <person name="Gryganskyi A."/>
            <person name="Culley D."/>
            <person name="Magnuson J.K."/>
            <person name="James T.Y."/>
            <person name="O'Malley M.A."/>
            <person name="Stajich J.E."/>
            <person name="Spatafora J.W."/>
            <person name="Visel A."/>
            <person name="Grigoriev I.V."/>
        </authorList>
    </citation>
    <scope>NUCLEOTIDE SEQUENCE [LARGE SCALE GENOMIC DNA]</scope>
    <source>
        <strain evidence="1 2">PL171</strain>
    </source>
</reference>
<evidence type="ECO:0000313" key="1">
    <source>
        <dbReference type="EMBL" id="ORZ38010.1"/>
    </source>
</evidence>
<name>A0A1Y2HTU6_9FUNG</name>
<proteinExistence type="predicted"/>